<keyword evidence="13 14" id="KW-0472">Membrane</keyword>
<comment type="cofactor">
    <cofactor evidence="14">
        <name>Zn(2+)</name>
        <dbReference type="ChEBI" id="CHEBI:29105"/>
    </cofactor>
    <text evidence="14">Binds 1 zinc ion per subunit.</text>
</comment>
<evidence type="ECO:0000256" key="2">
    <source>
        <dbReference type="ARBA" id="ARBA00010044"/>
    </source>
</evidence>
<dbReference type="EC" id="3.4.24.-" evidence="14"/>
<feature type="domain" description="AAA+ ATPase" evidence="16">
    <location>
        <begin position="205"/>
        <end position="344"/>
    </location>
</feature>
<dbReference type="InterPro" id="IPR005936">
    <property type="entry name" value="FtsH"/>
</dbReference>
<dbReference type="InterPro" id="IPR027417">
    <property type="entry name" value="P-loop_NTPase"/>
</dbReference>
<dbReference type="InterPro" id="IPR037219">
    <property type="entry name" value="Peptidase_M41-like"/>
</dbReference>
<evidence type="ECO:0000256" key="4">
    <source>
        <dbReference type="ARBA" id="ARBA00022692"/>
    </source>
</evidence>
<dbReference type="NCBIfam" id="TIGR01241">
    <property type="entry name" value="FtsH_fam"/>
    <property type="match status" value="1"/>
</dbReference>
<feature type="transmembrane region" description="Helical" evidence="14">
    <location>
        <begin position="117"/>
        <end position="139"/>
    </location>
</feature>
<keyword evidence="18" id="KW-1185">Reference proteome</keyword>
<dbReference type="Pfam" id="PF00004">
    <property type="entry name" value="AAA"/>
    <property type="match status" value="1"/>
</dbReference>
<keyword evidence="7 14" id="KW-0378">Hydrolase</keyword>
<dbReference type="Pfam" id="PF01434">
    <property type="entry name" value="Peptidase_M41"/>
    <property type="match status" value="1"/>
</dbReference>
<evidence type="ECO:0000256" key="8">
    <source>
        <dbReference type="ARBA" id="ARBA00022833"/>
    </source>
</evidence>
<dbReference type="SMART" id="SM00382">
    <property type="entry name" value="AAA"/>
    <property type="match status" value="1"/>
</dbReference>
<evidence type="ECO:0000256" key="13">
    <source>
        <dbReference type="ARBA" id="ARBA00023136"/>
    </source>
</evidence>
<evidence type="ECO:0000256" key="15">
    <source>
        <dbReference type="RuleBase" id="RU003651"/>
    </source>
</evidence>
<evidence type="ECO:0000256" key="9">
    <source>
        <dbReference type="ARBA" id="ARBA00022840"/>
    </source>
</evidence>
<dbReference type="RefSeq" id="WP_271795169.1">
    <property type="nucleotide sequence ID" value="NZ_JAQMUC010000027.1"/>
</dbReference>
<dbReference type="Pfam" id="PF17862">
    <property type="entry name" value="AAA_lid_3"/>
    <property type="match status" value="1"/>
</dbReference>
<dbReference type="PANTHER" id="PTHR23076">
    <property type="entry name" value="METALLOPROTEASE M41 FTSH"/>
    <property type="match status" value="1"/>
</dbReference>
<sequence>MKFSWRIVALWSVLALVIGFFFWQGTFTGNSADMSKNAANTRMTYGRFLEYLDADRVINVDLYDGGRTAIIEANDQDIENRTQRWRVDLPVNAPELIQKLKQKEVSFDAHPMRNDGAIWGLLGNLIFPVLLITGLFFLFRRSNNLPGGPGQAMNFGKSRARFQMEAKTGVKFDDVAGIEEAKEELQEVVTFLKQPEKFTAVGARIPKGVLLVGPPGTGKTLLAKAIAGEAGVPFFSISGSEFVEMFVGVGASRVRDLFKKAKDNAPCIIFIDEIDAVGRQRGAGIGGGNDEREQTLNQLLTEMDGFEGNTGIIIIAATNRPDVLDAALLRPGRFDRQVTVDAPDIKGRLEVLQVHARNKKLDDSVSLEAIARRTPGFTGADLANLLNEAAILTARRRKEGITLAEIDDAVDRVVAGMEGTPLVDSKSKRLIAYHEIGHALVGTLLKDHDPVQKVTLIPRGQAQGLTWFMPNEEQGLISRSQLKARITGALGGRAAEEVIFGAAEVTTGAGGDLQQLSGMARQMVTRFGMSDLGPLSLESQQGEVFLGRDWTTRSEYSEAIACRIDAQVRMIVEECYATAKKIMRDHRSLADRLVDLLIEKETINGDELRQIVAEYAEVPDKSQFVPML</sequence>
<protein>
    <recommendedName>
        <fullName evidence="14">ATP-dependent zinc metalloprotease FtsH</fullName>
        <ecNumber evidence="14">3.4.24.-</ecNumber>
    </recommendedName>
</protein>
<dbReference type="Pfam" id="PF06480">
    <property type="entry name" value="FtsH_ext"/>
    <property type="match status" value="1"/>
</dbReference>
<dbReference type="InterPro" id="IPR003593">
    <property type="entry name" value="AAA+_ATPase"/>
</dbReference>
<evidence type="ECO:0000256" key="5">
    <source>
        <dbReference type="ARBA" id="ARBA00022723"/>
    </source>
</evidence>
<dbReference type="InterPro" id="IPR003959">
    <property type="entry name" value="ATPase_AAA_core"/>
</dbReference>
<feature type="binding site" evidence="14">
    <location>
        <position position="438"/>
    </location>
    <ligand>
        <name>Zn(2+)</name>
        <dbReference type="ChEBI" id="CHEBI:29105"/>
        <note>catalytic</note>
    </ligand>
</feature>
<comment type="similarity">
    <text evidence="15">Belongs to the AAA ATPase family.</text>
</comment>
<comment type="similarity">
    <text evidence="14">In the central section; belongs to the AAA ATPase family.</text>
</comment>
<comment type="subcellular location">
    <subcellularLocation>
        <location evidence="14">Cellular thylakoid membrane</location>
        <topology evidence="14">Multi-pass membrane protein</topology>
        <orientation evidence="14">Stromal side</orientation>
    </subcellularLocation>
    <subcellularLocation>
        <location evidence="1">Membrane</location>
    </subcellularLocation>
</comment>
<evidence type="ECO:0000256" key="11">
    <source>
        <dbReference type="ARBA" id="ARBA00023049"/>
    </source>
</evidence>
<proteinExistence type="inferred from homology"/>
<evidence type="ECO:0000256" key="6">
    <source>
        <dbReference type="ARBA" id="ARBA00022741"/>
    </source>
</evidence>
<dbReference type="EMBL" id="JAQMUC010000027">
    <property type="protein sequence ID" value="MDB9535178.1"/>
    <property type="molecule type" value="Genomic_DNA"/>
</dbReference>
<keyword evidence="4 14" id="KW-0812">Transmembrane</keyword>
<dbReference type="SUPFAM" id="SSF52540">
    <property type="entry name" value="P-loop containing nucleoside triphosphate hydrolases"/>
    <property type="match status" value="1"/>
</dbReference>
<evidence type="ECO:0000256" key="3">
    <source>
        <dbReference type="ARBA" id="ARBA00022670"/>
    </source>
</evidence>
<evidence type="ECO:0000256" key="7">
    <source>
        <dbReference type="ARBA" id="ARBA00022801"/>
    </source>
</evidence>
<evidence type="ECO:0000259" key="16">
    <source>
        <dbReference type="SMART" id="SM00382"/>
    </source>
</evidence>
<dbReference type="InterPro" id="IPR000642">
    <property type="entry name" value="Peptidase_M41"/>
</dbReference>
<name>A0ABT5AD37_9CYAN</name>
<dbReference type="Gene3D" id="3.30.720.210">
    <property type="match status" value="1"/>
</dbReference>
<dbReference type="PROSITE" id="PS00674">
    <property type="entry name" value="AAA"/>
    <property type="match status" value="1"/>
</dbReference>
<reference evidence="17 18" key="1">
    <citation type="submission" date="2023-01" db="EMBL/GenBank/DDBJ databases">
        <title>Genomes from the Australian National Cyanobacteria Reference Collection.</title>
        <authorList>
            <person name="Willis A."/>
            <person name="Lee E.M.F."/>
        </authorList>
    </citation>
    <scope>NUCLEOTIDE SEQUENCE [LARGE SCALE GENOMIC DNA]</scope>
    <source>
        <strain evidence="17 18">CS-1226</strain>
    </source>
</reference>
<dbReference type="PANTHER" id="PTHR23076:SF139">
    <property type="entry name" value="ATP-DEPENDENT ZINC METALLOPROTEASE FTSH 2, CHLOROPLASTIC"/>
    <property type="match status" value="1"/>
</dbReference>
<dbReference type="HAMAP" id="MF_01458">
    <property type="entry name" value="FtsH"/>
    <property type="match status" value="1"/>
</dbReference>
<feature type="transmembrane region" description="Helical" evidence="14">
    <location>
        <begin position="7"/>
        <end position="25"/>
    </location>
</feature>
<keyword evidence="11 14" id="KW-0482">Metalloprotease</keyword>
<organism evidence="17 18">
    <name type="scientific">Dolichospermum planctonicum CS-1226</name>
    <dbReference type="NCBI Taxonomy" id="3021751"/>
    <lineage>
        <taxon>Bacteria</taxon>
        <taxon>Bacillati</taxon>
        <taxon>Cyanobacteriota</taxon>
        <taxon>Cyanophyceae</taxon>
        <taxon>Nostocales</taxon>
        <taxon>Aphanizomenonaceae</taxon>
        <taxon>Dolichospermum</taxon>
        <taxon>Dolichospermum planctonicum</taxon>
    </lineage>
</organism>
<dbReference type="InterPro" id="IPR041569">
    <property type="entry name" value="AAA_lid_3"/>
</dbReference>
<evidence type="ECO:0000256" key="14">
    <source>
        <dbReference type="HAMAP-Rule" id="MF_01458"/>
    </source>
</evidence>
<keyword evidence="6 14" id="KW-0547">Nucleotide-binding</keyword>
<feature type="binding site" evidence="14">
    <location>
        <begin position="213"/>
        <end position="220"/>
    </location>
    <ligand>
        <name>ATP</name>
        <dbReference type="ChEBI" id="CHEBI:30616"/>
    </ligand>
</feature>
<keyword evidence="3 14" id="KW-0645">Protease</keyword>
<gene>
    <name evidence="17" type="primary">ftsH2</name>
    <name evidence="14" type="synonym">ftsH</name>
    <name evidence="17" type="ORF">PN451_04835</name>
</gene>
<comment type="subunit">
    <text evidence="14">Homohexamer.</text>
</comment>
<dbReference type="Gene3D" id="1.10.8.60">
    <property type="match status" value="1"/>
</dbReference>
<evidence type="ECO:0000313" key="17">
    <source>
        <dbReference type="EMBL" id="MDB9535178.1"/>
    </source>
</evidence>
<comment type="function">
    <text evidence="14">Acts as a processive, ATP-dependent zinc metallopeptidase for both cytoplasmic and membrane proteins. Plays a role in the quality control of integral membrane proteins.</text>
</comment>
<dbReference type="InterPro" id="IPR003960">
    <property type="entry name" value="ATPase_AAA_CS"/>
</dbReference>
<keyword evidence="10 14" id="KW-1133">Transmembrane helix</keyword>
<evidence type="ECO:0000256" key="1">
    <source>
        <dbReference type="ARBA" id="ARBA00004370"/>
    </source>
</evidence>
<dbReference type="GO" id="GO:0008237">
    <property type="term" value="F:metallopeptidase activity"/>
    <property type="evidence" value="ECO:0007669"/>
    <property type="project" value="UniProtKB-KW"/>
</dbReference>
<keyword evidence="5 14" id="KW-0479">Metal-binding</keyword>
<dbReference type="Gene3D" id="3.40.50.300">
    <property type="entry name" value="P-loop containing nucleotide triphosphate hydrolases"/>
    <property type="match status" value="1"/>
</dbReference>
<accession>A0ABT5AD37</accession>
<comment type="caution">
    <text evidence="17">The sequence shown here is derived from an EMBL/GenBank/DDBJ whole genome shotgun (WGS) entry which is preliminary data.</text>
</comment>
<dbReference type="SUPFAM" id="SSF140990">
    <property type="entry name" value="FtsH protease domain-like"/>
    <property type="match status" value="1"/>
</dbReference>
<evidence type="ECO:0000256" key="12">
    <source>
        <dbReference type="ARBA" id="ARBA00023078"/>
    </source>
</evidence>
<comment type="similarity">
    <text evidence="2 14">In the C-terminal section; belongs to the peptidase M41 family.</text>
</comment>
<evidence type="ECO:0000313" key="18">
    <source>
        <dbReference type="Proteomes" id="UP001211249"/>
    </source>
</evidence>
<dbReference type="CDD" id="cd19501">
    <property type="entry name" value="RecA-like_FtsH"/>
    <property type="match status" value="1"/>
</dbReference>
<dbReference type="Proteomes" id="UP001211249">
    <property type="component" value="Unassembled WGS sequence"/>
</dbReference>
<keyword evidence="9 14" id="KW-0067">ATP-binding</keyword>
<feature type="binding site" evidence="14">
    <location>
        <position position="434"/>
    </location>
    <ligand>
        <name>Zn(2+)</name>
        <dbReference type="ChEBI" id="CHEBI:29105"/>
        <note>catalytic</note>
    </ligand>
</feature>
<keyword evidence="8 14" id="KW-0862">Zinc</keyword>
<feature type="active site" evidence="14">
    <location>
        <position position="435"/>
    </location>
</feature>
<evidence type="ECO:0000256" key="10">
    <source>
        <dbReference type="ARBA" id="ARBA00022989"/>
    </source>
</evidence>
<feature type="binding site" evidence="14">
    <location>
        <position position="512"/>
    </location>
    <ligand>
        <name>Zn(2+)</name>
        <dbReference type="ChEBI" id="CHEBI:29105"/>
        <note>catalytic</note>
    </ligand>
</feature>
<keyword evidence="12 14" id="KW-0793">Thylakoid</keyword>
<dbReference type="InterPro" id="IPR011546">
    <property type="entry name" value="Pept_M41_FtsH_extracell"/>
</dbReference>
<dbReference type="Gene3D" id="1.20.58.760">
    <property type="entry name" value="Peptidase M41"/>
    <property type="match status" value="1"/>
</dbReference>